<sequence>MLNAAASGEDGEGPWWARPDLRFNADGELTLAGHRLGEMAAAHGGSPIFFYNAERVRSKLEMVHGALRRTGLAHRVFYAMKANRFTPLLTYIRLTGLCGIDACSPRELEFALACGFEESDLSYTATSVSNEDIEVLARHPGVLVNCDSLSTIRRLGARCPGRDIGLRVNPGKGVAYGDNRLLQYGGRKTTKFGIYREHFDEALELAMEYGLRVSRIHFHVGIGYLPPQLPMWEEVVGDCAWFVDHAGGIESVNLGGGLGLPHVAADRPLDLAAWAGVIERHFGPRGVEVCVEPGDFIVKDSGVLVLQVNTVERKRQTDFIGVNGGFNLAVEPFFYGLPCEPVPARAEPRGAPRPVTIAGNINEALDVWADGVLLPPLEEGDYLAFINAGGYASAMSSDHCMRGQFSERLLFPRHGAQA</sequence>
<feature type="domain" description="Orn/DAP/Arg decarboxylase 2 N-terminal" evidence="3">
    <location>
        <begin position="57"/>
        <end position="298"/>
    </location>
</feature>
<dbReference type="InterPro" id="IPR000183">
    <property type="entry name" value="Orn/DAP/Arg_de-COase"/>
</dbReference>
<dbReference type="GO" id="GO:0009089">
    <property type="term" value="P:lysine biosynthetic process via diaminopimelate"/>
    <property type="evidence" value="ECO:0007669"/>
    <property type="project" value="TreeGrafter"/>
</dbReference>
<dbReference type="GO" id="GO:0008836">
    <property type="term" value="F:diaminopimelate decarboxylase activity"/>
    <property type="evidence" value="ECO:0007669"/>
    <property type="project" value="TreeGrafter"/>
</dbReference>
<dbReference type="Proteomes" id="UP000243361">
    <property type="component" value="Unassembled WGS sequence"/>
</dbReference>
<evidence type="ECO:0000313" key="5">
    <source>
        <dbReference type="Proteomes" id="UP000243361"/>
    </source>
</evidence>
<evidence type="ECO:0000313" key="4">
    <source>
        <dbReference type="EMBL" id="OQX36354.1"/>
    </source>
</evidence>
<dbReference type="PANTHER" id="PTHR43727">
    <property type="entry name" value="DIAMINOPIMELATE DECARBOXYLASE"/>
    <property type="match status" value="1"/>
</dbReference>
<dbReference type="Pfam" id="PF02784">
    <property type="entry name" value="Orn_Arg_deC_N"/>
    <property type="match status" value="1"/>
</dbReference>
<dbReference type="InterPro" id="IPR029066">
    <property type="entry name" value="PLP-binding_barrel"/>
</dbReference>
<keyword evidence="2" id="KW-0663">Pyridoxal phosphate</keyword>
<gene>
    <name evidence="4" type="ORF">B0D84_01545</name>
</gene>
<keyword evidence="5" id="KW-1185">Reference proteome</keyword>
<organism evidence="4 5">
    <name type="scientific">Candidatus Sedimenticola endophacoides</name>
    <dbReference type="NCBI Taxonomy" id="2548426"/>
    <lineage>
        <taxon>Bacteria</taxon>
        <taxon>Pseudomonadati</taxon>
        <taxon>Pseudomonadota</taxon>
        <taxon>Gammaproteobacteria</taxon>
        <taxon>Chromatiales</taxon>
        <taxon>Sedimenticolaceae</taxon>
        <taxon>Sedimenticola</taxon>
    </lineage>
</organism>
<comment type="cofactor">
    <cofactor evidence="1">
        <name>pyridoxal 5'-phosphate</name>
        <dbReference type="ChEBI" id="CHEBI:597326"/>
    </cofactor>
</comment>
<dbReference type="PANTHER" id="PTHR43727:SF2">
    <property type="entry name" value="GROUP IV DECARBOXYLASE"/>
    <property type="match status" value="1"/>
</dbReference>
<comment type="caution">
    <text evidence="4">The sequence shown here is derived from an EMBL/GenBank/DDBJ whole genome shotgun (WGS) entry which is preliminary data.</text>
</comment>
<evidence type="ECO:0000256" key="2">
    <source>
        <dbReference type="ARBA" id="ARBA00022898"/>
    </source>
</evidence>
<dbReference type="SUPFAM" id="SSF50621">
    <property type="entry name" value="Alanine racemase C-terminal domain-like"/>
    <property type="match status" value="1"/>
</dbReference>
<dbReference type="InterPro" id="IPR022644">
    <property type="entry name" value="De-COase2_N"/>
</dbReference>
<evidence type="ECO:0000259" key="3">
    <source>
        <dbReference type="Pfam" id="PF02784"/>
    </source>
</evidence>
<evidence type="ECO:0000256" key="1">
    <source>
        <dbReference type="ARBA" id="ARBA00001933"/>
    </source>
</evidence>
<reference evidence="4" key="1">
    <citation type="submission" date="2017-02" db="EMBL/GenBank/DDBJ databases">
        <title>Novel co-symbiosis in the unique lucinid bivalve Phacoides pectinatus.</title>
        <authorList>
            <person name="Lim S.J."/>
            <person name="Davis B.G."/>
            <person name="Gill D.E."/>
            <person name="Engel A.S."/>
            <person name="Anderson L.C."/>
            <person name="Campbell B.J."/>
        </authorList>
    </citation>
    <scope>NUCLEOTIDE SEQUENCE [LARGE SCALE GENOMIC DNA]</scope>
    <source>
        <strain evidence="4">LUC13016_P6</strain>
    </source>
</reference>
<dbReference type="InterPro" id="IPR009006">
    <property type="entry name" value="Ala_racemase/Decarboxylase_C"/>
</dbReference>
<dbReference type="Gene3D" id="2.40.37.10">
    <property type="entry name" value="Lyase, Ornithine Decarboxylase, Chain A, domain 1"/>
    <property type="match status" value="1"/>
</dbReference>
<proteinExistence type="predicted"/>
<dbReference type="SUPFAM" id="SSF51419">
    <property type="entry name" value="PLP-binding barrel"/>
    <property type="match status" value="1"/>
</dbReference>
<accession>A0A657PL64</accession>
<dbReference type="EMBL" id="MUIE01000121">
    <property type="protein sequence ID" value="OQX36354.1"/>
    <property type="molecule type" value="Genomic_DNA"/>
</dbReference>
<dbReference type="InterPro" id="IPR022653">
    <property type="entry name" value="De-COase2_pyr-phos_BS"/>
</dbReference>
<name>A0A657PL64_9GAMM</name>
<protein>
    <submittedName>
        <fullName evidence="4">Diaminopimelate decarboxylase</fullName>
    </submittedName>
</protein>
<dbReference type="PRINTS" id="PR01179">
    <property type="entry name" value="ODADCRBXLASE"/>
</dbReference>
<dbReference type="PROSITE" id="PS00878">
    <property type="entry name" value="ODR_DC_2_1"/>
    <property type="match status" value="1"/>
</dbReference>
<dbReference type="AlphaFoldDB" id="A0A657PL64"/>
<dbReference type="Gene3D" id="3.20.20.10">
    <property type="entry name" value="Alanine racemase"/>
    <property type="match status" value="1"/>
</dbReference>